<dbReference type="InterPro" id="IPR003010">
    <property type="entry name" value="C-N_Hydrolase"/>
</dbReference>
<dbReference type="Gene3D" id="3.60.110.10">
    <property type="entry name" value="Carbon-nitrogen hydrolase"/>
    <property type="match status" value="2"/>
</dbReference>
<proteinExistence type="predicted"/>
<accession>A0A2M9BEK2</accession>
<dbReference type="PANTHER" id="PTHR43674">
    <property type="entry name" value="NITRILASE C965.09-RELATED"/>
    <property type="match status" value="1"/>
</dbReference>
<evidence type="ECO:0000313" key="3">
    <source>
        <dbReference type="EMBL" id="PJJ56378.1"/>
    </source>
</evidence>
<name>A0A2M9BEK2_9ACTN</name>
<dbReference type="CDD" id="cd07197">
    <property type="entry name" value="nitrilase"/>
    <property type="match status" value="1"/>
</dbReference>
<comment type="caution">
    <text evidence="3">The sequence shown here is derived from an EMBL/GenBank/DDBJ whole genome shotgun (WGS) entry which is preliminary data.</text>
</comment>
<evidence type="ECO:0000259" key="2">
    <source>
        <dbReference type="PROSITE" id="PS50263"/>
    </source>
</evidence>
<dbReference type="InterPro" id="IPR036526">
    <property type="entry name" value="C-N_Hydrolase_sf"/>
</dbReference>
<dbReference type="InterPro" id="IPR050345">
    <property type="entry name" value="Aliph_Amidase/BUP"/>
</dbReference>
<protein>
    <submittedName>
        <fullName evidence="3">Putative amidohydrolase</fullName>
    </submittedName>
</protein>
<evidence type="ECO:0000313" key="4">
    <source>
        <dbReference type="Proteomes" id="UP000230842"/>
    </source>
</evidence>
<dbReference type="RefSeq" id="WP_100414363.1">
    <property type="nucleotide sequence ID" value="NZ_PGEZ01000001.1"/>
</dbReference>
<dbReference type="OrthoDB" id="4008466at2"/>
<sequence length="564" mass="58018">MTVRVAAVQLAATEDVEENLAAAVRLVSDAVARGAELVVLPEFGNHVSWYTDRAHARRMAETLDGPFVTTLAELAARHGIHLMVNCTLARADGRTTGTNVLIGPDGGVLATSDKQVLMGSERDHLDPATAPSPVVETPLGRIGLYSCMDGVIYETPRMLAVDGAQILLNSVNSFALDEASLHVPVRAVENGVWVVAANKVGPLVPDHSIHAVAAGVGVPVDMLHGAGESQIVAPDGTVVAIAPRAGEAVVVADIDVALADAKARPDGTDPMAGRRPELYRPIVEAPRGRTAPAGAAALTAAVVCPGPGDDALAGLRSAVAGGARLVVLPELAAWSDGRVPAAGGAGAFGLADVVEALDGTDAVAVWSERDGGTHLGLAADASGVVLRQPQLHASARHEDWVCELGDSVTVVDVPWGRLAVVVGDDALYPETFRLAALADADVVAVPFTTTAARDLDLMLLERAAENRLNLAVASRPGPHGAGMLVGLSSDFTLWASWANPFAGVISRPDPVLARAPVTSAVLRPACATNRMVTRGTDVVDGRPWDLAAVLVRPHAAAGPSRAGA</sequence>
<dbReference type="AlphaFoldDB" id="A0A2M9BEK2"/>
<dbReference type="Proteomes" id="UP000230842">
    <property type="component" value="Unassembled WGS sequence"/>
</dbReference>
<dbReference type="PANTHER" id="PTHR43674:SF16">
    <property type="entry name" value="CARBON-NITROGEN FAMILY, PUTATIVE (AFU_ORTHOLOGUE AFUA_5G02350)-RELATED"/>
    <property type="match status" value="1"/>
</dbReference>
<dbReference type="GO" id="GO:0016811">
    <property type="term" value="F:hydrolase activity, acting on carbon-nitrogen (but not peptide) bonds, in linear amides"/>
    <property type="evidence" value="ECO:0007669"/>
    <property type="project" value="TreeGrafter"/>
</dbReference>
<reference evidence="3 4" key="1">
    <citation type="submission" date="2017-11" db="EMBL/GenBank/DDBJ databases">
        <title>Genomic Encyclopedia of Archaeal and Bacterial Type Strains, Phase II (KMG-II): From Individual Species to Whole Genera.</title>
        <authorList>
            <person name="Goeker M."/>
        </authorList>
    </citation>
    <scope>NUCLEOTIDE SEQUENCE [LARGE SCALE GENOMIC DNA]</scope>
    <source>
        <strain evidence="3 4">DSM 27763</strain>
    </source>
</reference>
<evidence type="ECO:0000256" key="1">
    <source>
        <dbReference type="ARBA" id="ARBA00022801"/>
    </source>
</evidence>
<dbReference type="SUPFAM" id="SSF56317">
    <property type="entry name" value="Carbon-nitrogen hydrolase"/>
    <property type="match status" value="2"/>
</dbReference>
<dbReference type="Pfam" id="PF00795">
    <property type="entry name" value="CN_hydrolase"/>
    <property type="match status" value="1"/>
</dbReference>
<organism evidence="3 4">
    <name type="scientific">Mumia flava</name>
    <dbReference type="NCBI Taxonomy" id="1348852"/>
    <lineage>
        <taxon>Bacteria</taxon>
        <taxon>Bacillati</taxon>
        <taxon>Actinomycetota</taxon>
        <taxon>Actinomycetes</taxon>
        <taxon>Propionibacteriales</taxon>
        <taxon>Nocardioidaceae</taxon>
        <taxon>Mumia</taxon>
    </lineage>
</organism>
<feature type="domain" description="CN hydrolase" evidence="2">
    <location>
        <begin position="3"/>
        <end position="256"/>
    </location>
</feature>
<dbReference type="EMBL" id="PGEZ01000001">
    <property type="protein sequence ID" value="PJJ56378.1"/>
    <property type="molecule type" value="Genomic_DNA"/>
</dbReference>
<gene>
    <name evidence="3" type="ORF">CLV56_0584</name>
</gene>
<keyword evidence="1 3" id="KW-0378">Hydrolase</keyword>
<dbReference type="PROSITE" id="PS50263">
    <property type="entry name" value="CN_HYDROLASE"/>
    <property type="match status" value="1"/>
</dbReference>
<keyword evidence="4" id="KW-1185">Reference proteome</keyword>